<protein>
    <submittedName>
        <fullName evidence="1">Uncharacterized protein</fullName>
    </submittedName>
</protein>
<dbReference type="AlphaFoldDB" id="A0A0B1S722"/>
<gene>
    <name evidence="1" type="ORF">OESDEN_19592</name>
</gene>
<dbReference type="EMBL" id="KN599907">
    <property type="protein sequence ID" value="KHJ80729.1"/>
    <property type="molecule type" value="Genomic_DNA"/>
</dbReference>
<name>A0A0B1S722_OESDE</name>
<keyword evidence="2" id="KW-1185">Reference proteome</keyword>
<accession>A0A0B1S722</accession>
<sequence length="28" mass="3075">MRIIMAFMSIALLMIWCTTTASASKLIG</sequence>
<organism evidence="1 2">
    <name type="scientific">Oesophagostomum dentatum</name>
    <name type="common">Nodular worm</name>
    <dbReference type="NCBI Taxonomy" id="61180"/>
    <lineage>
        <taxon>Eukaryota</taxon>
        <taxon>Metazoa</taxon>
        <taxon>Ecdysozoa</taxon>
        <taxon>Nematoda</taxon>
        <taxon>Chromadorea</taxon>
        <taxon>Rhabditida</taxon>
        <taxon>Rhabditina</taxon>
        <taxon>Rhabditomorpha</taxon>
        <taxon>Strongyloidea</taxon>
        <taxon>Strongylidae</taxon>
        <taxon>Oesophagostomum</taxon>
    </lineage>
</organism>
<reference evidence="1 2" key="1">
    <citation type="submission" date="2014-03" db="EMBL/GenBank/DDBJ databases">
        <title>Draft genome of the hookworm Oesophagostomum dentatum.</title>
        <authorList>
            <person name="Mitreva M."/>
        </authorList>
    </citation>
    <scope>NUCLEOTIDE SEQUENCE [LARGE SCALE GENOMIC DNA]</scope>
    <source>
        <strain evidence="1 2">OD-Hann</strain>
    </source>
</reference>
<evidence type="ECO:0000313" key="2">
    <source>
        <dbReference type="Proteomes" id="UP000053660"/>
    </source>
</evidence>
<evidence type="ECO:0000313" key="1">
    <source>
        <dbReference type="EMBL" id="KHJ80729.1"/>
    </source>
</evidence>
<dbReference type="Proteomes" id="UP000053660">
    <property type="component" value="Unassembled WGS sequence"/>
</dbReference>
<proteinExistence type="predicted"/>